<sequence>MAFGKCFALLLLVSCLAAFVAAQDFPEAGAGSPMIKIIRRQRSPQHGSVVVTGSKDHQTGRQLDVQYNHNLYTSRDGRGSIDAYANANRNFDQNRNNFGGGIQGKWRF</sequence>
<proteinExistence type="predicted"/>
<dbReference type="OrthoDB" id="8019688at2759"/>
<dbReference type="KEGG" id="dhe:111601695"/>
<dbReference type="AlphaFoldDB" id="A0A6J1M501"/>
<dbReference type="Proteomes" id="UP000504633">
    <property type="component" value="Unplaced"/>
</dbReference>
<dbReference type="CTD" id="317900"/>
<evidence type="ECO:0000313" key="2">
    <source>
        <dbReference type="Proteomes" id="UP000504633"/>
    </source>
</evidence>
<evidence type="ECO:0000256" key="1">
    <source>
        <dbReference type="SAM" id="SignalP"/>
    </source>
</evidence>
<keyword evidence="1" id="KW-0732">Signal</keyword>
<accession>A0A6J1M501</accession>
<feature type="chain" id="PRO_5026761990" evidence="1">
    <location>
        <begin position="23"/>
        <end position="108"/>
    </location>
</feature>
<keyword evidence="2" id="KW-1185">Reference proteome</keyword>
<organism evidence="2 3">
    <name type="scientific">Drosophila hydei</name>
    <name type="common">Fruit fly</name>
    <dbReference type="NCBI Taxonomy" id="7224"/>
    <lineage>
        <taxon>Eukaryota</taxon>
        <taxon>Metazoa</taxon>
        <taxon>Ecdysozoa</taxon>
        <taxon>Arthropoda</taxon>
        <taxon>Hexapoda</taxon>
        <taxon>Insecta</taxon>
        <taxon>Pterygota</taxon>
        <taxon>Neoptera</taxon>
        <taxon>Endopterygota</taxon>
        <taxon>Diptera</taxon>
        <taxon>Brachycera</taxon>
        <taxon>Muscomorpha</taxon>
        <taxon>Ephydroidea</taxon>
        <taxon>Drosophilidae</taxon>
        <taxon>Drosophila</taxon>
    </lineage>
</organism>
<protein>
    <submittedName>
        <fullName evidence="3">Uncharacterized protein LOC111601695</fullName>
    </submittedName>
</protein>
<gene>
    <name evidence="3" type="primary">LOC111601695</name>
</gene>
<evidence type="ECO:0000313" key="3">
    <source>
        <dbReference type="RefSeq" id="XP_023174179.2"/>
    </source>
</evidence>
<name>A0A6J1M501_DROHY</name>
<reference evidence="3" key="1">
    <citation type="submission" date="2025-08" db="UniProtKB">
        <authorList>
            <consortium name="RefSeq"/>
        </authorList>
    </citation>
    <scope>IDENTIFICATION</scope>
    <source>
        <strain evidence="3">15085-1641.00</strain>
        <tissue evidence="3">Whole body</tissue>
    </source>
</reference>
<feature type="signal peptide" evidence="1">
    <location>
        <begin position="1"/>
        <end position="22"/>
    </location>
</feature>
<dbReference type="RefSeq" id="XP_023174179.2">
    <property type="nucleotide sequence ID" value="XM_023318411.2"/>
</dbReference>
<dbReference type="OMA" id="DYGGGIQ"/>
<dbReference type="GeneID" id="111601695"/>